<dbReference type="AlphaFoldDB" id="A0A2N1N4Z8"/>
<dbReference type="VEuPathDB" id="FungiDB:FUN_004054"/>
<organism evidence="1 2">
    <name type="scientific">Rhizophagus irregularis</name>
    <dbReference type="NCBI Taxonomy" id="588596"/>
    <lineage>
        <taxon>Eukaryota</taxon>
        <taxon>Fungi</taxon>
        <taxon>Fungi incertae sedis</taxon>
        <taxon>Mucoromycota</taxon>
        <taxon>Glomeromycotina</taxon>
        <taxon>Glomeromycetes</taxon>
        <taxon>Glomerales</taxon>
        <taxon>Glomeraceae</taxon>
        <taxon>Rhizophagus</taxon>
    </lineage>
</organism>
<reference evidence="1 2" key="1">
    <citation type="submission" date="2016-04" db="EMBL/GenBank/DDBJ databases">
        <title>Genome analyses suggest a sexual origin of heterokaryosis in a supposedly ancient asexual fungus.</title>
        <authorList>
            <person name="Ropars J."/>
            <person name="Sedzielewska K."/>
            <person name="Noel J."/>
            <person name="Charron P."/>
            <person name="Farinelli L."/>
            <person name="Marton T."/>
            <person name="Kruger M."/>
            <person name="Pelin A."/>
            <person name="Brachmann A."/>
            <person name="Corradi N."/>
        </authorList>
    </citation>
    <scope>NUCLEOTIDE SEQUENCE [LARGE SCALE GENOMIC DNA]</scope>
    <source>
        <strain evidence="1 2">C2</strain>
    </source>
</reference>
<dbReference type="Proteomes" id="UP000233469">
    <property type="component" value="Unassembled WGS sequence"/>
</dbReference>
<evidence type="ECO:0000313" key="2">
    <source>
        <dbReference type="Proteomes" id="UP000233469"/>
    </source>
</evidence>
<name>A0A2N1N4Z8_9GLOM</name>
<evidence type="ECO:0000313" key="1">
    <source>
        <dbReference type="EMBL" id="PKK68944.1"/>
    </source>
</evidence>
<comment type="caution">
    <text evidence="1">The sequence shown here is derived from an EMBL/GenBank/DDBJ whole genome shotgun (WGS) entry which is preliminary data.</text>
</comment>
<protein>
    <submittedName>
        <fullName evidence="1">Uncharacterized protein</fullName>
    </submittedName>
</protein>
<dbReference type="EMBL" id="LLXL01000785">
    <property type="protein sequence ID" value="PKK68944.1"/>
    <property type="molecule type" value="Genomic_DNA"/>
</dbReference>
<accession>A0A2N1N4Z8</accession>
<sequence>MADERPLRDLWPEPQLLYTRETASISDINVEPRAREGCGIEGEKYEDILRSEYCRNRTGLDAIPLALGQLLRISPVGSSIKWQSCKFVFPHITFTLEMMEVKDLCLKPLGESQLFTNDMMSGVLWPLGDTLEEARTRSWTLWVVDEETGTVYEVGSSSEHSTLSFNNPTIIYSRTYAMHDTPPIPPSRPPW</sequence>
<proteinExistence type="predicted"/>
<reference evidence="1 2" key="2">
    <citation type="submission" date="2017-10" db="EMBL/GenBank/DDBJ databases">
        <title>Extensive intraspecific genome diversity in a model arbuscular mycorrhizal fungus.</title>
        <authorList>
            <person name="Chen E.C.H."/>
            <person name="Morin E."/>
            <person name="Baudet D."/>
            <person name="Noel J."/>
            <person name="Ndikumana S."/>
            <person name="Charron P."/>
            <person name="St-Onge C."/>
            <person name="Giorgi J."/>
            <person name="Grigoriev I.V."/>
            <person name="Roux C."/>
            <person name="Martin F.M."/>
            <person name="Corradi N."/>
        </authorList>
    </citation>
    <scope>NUCLEOTIDE SEQUENCE [LARGE SCALE GENOMIC DNA]</scope>
    <source>
        <strain evidence="1 2">C2</strain>
    </source>
</reference>
<gene>
    <name evidence="1" type="ORF">RhiirC2_713013</name>
</gene>